<keyword evidence="1" id="KW-0472">Membrane</keyword>
<feature type="transmembrane region" description="Helical" evidence="1">
    <location>
        <begin position="29"/>
        <end position="47"/>
    </location>
</feature>
<dbReference type="Proteomes" id="UP000886856">
    <property type="component" value="Unassembled WGS sequence"/>
</dbReference>
<protein>
    <submittedName>
        <fullName evidence="2">DUF3397 domain-containing protein</fullName>
    </submittedName>
</protein>
<name>A0A9D2I250_9LACT</name>
<organism evidence="2 3">
    <name type="scientific">Candidatus Jeotgalibaca merdavium</name>
    <dbReference type="NCBI Taxonomy" id="2838627"/>
    <lineage>
        <taxon>Bacteria</taxon>
        <taxon>Bacillati</taxon>
        <taxon>Bacillota</taxon>
        <taxon>Bacilli</taxon>
        <taxon>Lactobacillales</taxon>
        <taxon>Carnobacteriaceae</taxon>
        <taxon>Jeotgalibaca</taxon>
    </lineage>
</organism>
<proteinExistence type="predicted"/>
<keyword evidence="1" id="KW-0812">Transmembrane</keyword>
<sequence>MLYIFLMPIIGLAVAFVINLLFPHAQFRGYDVLPFFFIAGCNLITAHMNQPSFLPYGFLIYFILVIVVSLNDAIKNKNISLSKTLRKLWDYLAACTSLWYVGLLLMMLI</sequence>
<dbReference type="Pfam" id="PF11877">
    <property type="entry name" value="DUF3397"/>
    <property type="match status" value="1"/>
</dbReference>
<reference evidence="2" key="1">
    <citation type="journal article" date="2021" name="PeerJ">
        <title>Extensive microbial diversity within the chicken gut microbiome revealed by metagenomics and culture.</title>
        <authorList>
            <person name="Gilroy R."/>
            <person name="Ravi A."/>
            <person name="Getino M."/>
            <person name="Pursley I."/>
            <person name="Horton D.L."/>
            <person name="Alikhan N.F."/>
            <person name="Baker D."/>
            <person name="Gharbi K."/>
            <person name="Hall N."/>
            <person name="Watson M."/>
            <person name="Adriaenssens E.M."/>
            <person name="Foster-Nyarko E."/>
            <person name="Jarju S."/>
            <person name="Secka A."/>
            <person name="Antonio M."/>
            <person name="Oren A."/>
            <person name="Chaudhuri R.R."/>
            <person name="La Ragione R."/>
            <person name="Hildebrand F."/>
            <person name="Pallen M.J."/>
        </authorList>
    </citation>
    <scope>NUCLEOTIDE SEQUENCE</scope>
    <source>
        <strain evidence="2">CHK171-505</strain>
    </source>
</reference>
<gene>
    <name evidence="2" type="ORF">H9948_07600</name>
</gene>
<feature type="transmembrane region" description="Helical" evidence="1">
    <location>
        <begin position="91"/>
        <end position="108"/>
    </location>
</feature>
<evidence type="ECO:0000313" key="2">
    <source>
        <dbReference type="EMBL" id="HJA90637.1"/>
    </source>
</evidence>
<feature type="transmembrane region" description="Helical" evidence="1">
    <location>
        <begin position="53"/>
        <end position="70"/>
    </location>
</feature>
<feature type="transmembrane region" description="Helical" evidence="1">
    <location>
        <begin position="6"/>
        <end position="22"/>
    </location>
</feature>
<dbReference type="EMBL" id="DWYW01000175">
    <property type="protein sequence ID" value="HJA90637.1"/>
    <property type="molecule type" value="Genomic_DNA"/>
</dbReference>
<keyword evidence="1" id="KW-1133">Transmembrane helix</keyword>
<dbReference type="AlphaFoldDB" id="A0A9D2I250"/>
<comment type="caution">
    <text evidence="2">The sequence shown here is derived from an EMBL/GenBank/DDBJ whole genome shotgun (WGS) entry which is preliminary data.</text>
</comment>
<dbReference type="InterPro" id="IPR024515">
    <property type="entry name" value="DUF3397"/>
</dbReference>
<evidence type="ECO:0000256" key="1">
    <source>
        <dbReference type="SAM" id="Phobius"/>
    </source>
</evidence>
<evidence type="ECO:0000313" key="3">
    <source>
        <dbReference type="Proteomes" id="UP000886856"/>
    </source>
</evidence>
<accession>A0A9D2I250</accession>
<reference evidence="2" key="2">
    <citation type="submission" date="2021-04" db="EMBL/GenBank/DDBJ databases">
        <authorList>
            <person name="Gilroy R."/>
        </authorList>
    </citation>
    <scope>NUCLEOTIDE SEQUENCE</scope>
    <source>
        <strain evidence="2">CHK171-505</strain>
    </source>
</reference>